<dbReference type="AlphaFoldDB" id="A0AAV0MFM2"/>
<sequence>MKEGFVEELNRRSIHELWAEYKNKFKA</sequence>
<organism evidence="1 2">
    <name type="scientific">Linum tenue</name>
    <dbReference type="NCBI Taxonomy" id="586396"/>
    <lineage>
        <taxon>Eukaryota</taxon>
        <taxon>Viridiplantae</taxon>
        <taxon>Streptophyta</taxon>
        <taxon>Embryophyta</taxon>
        <taxon>Tracheophyta</taxon>
        <taxon>Spermatophyta</taxon>
        <taxon>Magnoliopsida</taxon>
        <taxon>eudicotyledons</taxon>
        <taxon>Gunneridae</taxon>
        <taxon>Pentapetalae</taxon>
        <taxon>rosids</taxon>
        <taxon>fabids</taxon>
        <taxon>Malpighiales</taxon>
        <taxon>Linaceae</taxon>
        <taxon>Linum</taxon>
    </lineage>
</organism>
<proteinExistence type="predicted"/>
<dbReference type="Proteomes" id="UP001154282">
    <property type="component" value="Unassembled WGS sequence"/>
</dbReference>
<gene>
    <name evidence="1" type="ORF">LITE_LOCUS28619</name>
</gene>
<name>A0AAV0MFM2_9ROSI</name>
<evidence type="ECO:0000313" key="1">
    <source>
        <dbReference type="EMBL" id="CAI0445569.1"/>
    </source>
</evidence>
<accession>A0AAV0MFM2</accession>
<dbReference type="EMBL" id="CAMGYJ010000007">
    <property type="protein sequence ID" value="CAI0445569.1"/>
    <property type="molecule type" value="Genomic_DNA"/>
</dbReference>
<reference evidence="1" key="1">
    <citation type="submission" date="2022-08" db="EMBL/GenBank/DDBJ databases">
        <authorList>
            <person name="Gutierrez-Valencia J."/>
        </authorList>
    </citation>
    <scope>NUCLEOTIDE SEQUENCE</scope>
</reference>
<keyword evidence="2" id="KW-1185">Reference proteome</keyword>
<evidence type="ECO:0000313" key="2">
    <source>
        <dbReference type="Proteomes" id="UP001154282"/>
    </source>
</evidence>
<protein>
    <submittedName>
        <fullName evidence="1">Uncharacterized protein</fullName>
    </submittedName>
</protein>
<comment type="caution">
    <text evidence="1">The sequence shown here is derived from an EMBL/GenBank/DDBJ whole genome shotgun (WGS) entry which is preliminary data.</text>
</comment>